<organism evidence="1">
    <name type="scientific">uncultured Butyrivibrio sp</name>
    <dbReference type="NCBI Taxonomy" id="370801"/>
    <lineage>
        <taxon>Bacteria</taxon>
        <taxon>Bacillati</taxon>
        <taxon>Bacillota</taxon>
        <taxon>Clostridia</taxon>
        <taxon>Lachnospirales</taxon>
        <taxon>Lachnospiraceae</taxon>
        <taxon>Butyrivibrio</taxon>
        <taxon>environmental samples</taxon>
    </lineage>
</organism>
<proteinExistence type="predicted"/>
<evidence type="ECO:0000313" key="1">
    <source>
        <dbReference type="EMBL" id="AIA90547.1"/>
    </source>
</evidence>
<dbReference type="AlphaFoldDB" id="A0A060C6I0"/>
<reference evidence="1" key="1">
    <citation type="journal article" date="2013" name="Environ. Microbiol.">
        <title>Seasonally variable intestinal metagenomes of the red palm weevil (Rhynchophorus ferrugineus).</title>
        <authorList>
            <person name="Jia S."/>
            <person name="Zhang X."/>
            <person name="Zhang G."/>
            <person name="Yin A."/>
            <person name="Zhang S."/>
            <person name="Li F."/>
            <person name="Wang L."/>
            <person name="Zhao D."/>
            <person name="Yun Q."/>
            <person name="Tala"/>
            <person name="Wang J."/>
            <person name="Sun G."/>
            <person name="Baabdullah M."/>
            <person name="Yu X."/>
            <person name="Hu S."/>
            <person name="Al-Mssallem I.S."/>
            <person name="Yu J."/>
        </authorList>
    </citation>
    <scope>NUCLEOTIDE SEQUENCE</scope>
</reference>
<protein>
    <submittedName>
        <fullName evidence="1">CAZy families GT4 protein</fullName>
    </submittedName>
</protein>
<name>A0A060C6I0_9FIRM</name>
<dbReference type="EMBL" id="KF123246">
    <property type="protein sequence ID" value="AIA90547.1"/>
    <property type="molecule type" value="Genomic_DNA"/>
</dbReference>
<dbReference type="SUPFAM" id="SSF53756">
    <property type="entry name" value="UDP-Glycosyltransferase/glycogen phosphorylase"/>
    <property type="match status" value="1"/>
</dbReference>
<sequence length="55" mass="6498">MENGHYFRVIPNSIDTSLFKYRYEIREKVRGTLGISHEFVMGHVGRFAYAKNQSF</sequence>
<accession>A0A060C6I0</accession>
<dbReference type="Gene3D" id="3.40.50.2000">
    <property type="entry name" value="Glycogen Phosphorylase B"/>
    <property type="match status" value="1"/>
</dbReference>